<organism evidence="2 3">
    <name type="scientific">Ceratodon purpureus</name>
    <name type="common">Fire moss</name>
    <name type="synonym">Dicranum purpureum</name>
    <dbReference type="NCBI Taxonomy" id="3225"/>
    <lineage>
        <taxon>Eukaryota</taxon>
        <taxon>Viridiplantae</taxon>
        <taxon>Streptophyta</taxon>
        <taxon>Embryophyta</taxon>
        <taxon>Bryophyta</taxon>
        <taxon>Bryophytina</taxon>
        <taxon>Bryopsida</taxon>
        <taxon>Dicranidae</taxon>
        <taxon>Pseudoditrichales</taxon>
        <taxon>Ditrichaceae</taxon>
        <taxon>Ceratodon</taxon>
    </lineage>
</organism>
<evidence type="ECO:0000313" key="3">
    <source>
        <dbReference type="Proteomes" id="UP000822688"/>
    </source>
</evidence>
<sequence length="63" mass="7369">MGLLHFLICIITKLAASCDVFKKIFRVVHYLILNVQPVQVRLSNATLYWQIGFNQLHEEMFTC</sequence>
<accession>A0A8T0JC08</accession>
<dbReference type="AlphaFoldDB" id="A0A8T0JC08"/>
<dbReference type="Proteomes" id="UP000822688">
    <property type="component" value="Chromosome 1"/>
</dbReference>
<evidence type="ECO:0000256" key="1">
    <source>
        <dbReference type="SAM" id="SignalP"/>
    </source>
</evidence>
<gene>
    <name evidence="2" type="ORF">KC19_1G330100</name>
</gene>
<comment type="caution">
    <text evidence="2">The sequence shown here is derived from an EMBL/GenBank/DDBJ whole genome shotgun (WGS) entry which is preliminary data.</text>
</comment>
<keyword evidence="1" id="KW-0732">Signal</keyword>
<name>A0A8T0JC08_CERPU</name>
<protein>
    <submittedName>
        <fullName evidence="2">Uncharacterized protein</fullName>
    </submittedName>
</protein>
<evidence type="ECO:0000313" key="2">
    <source>
        <dbReference type="EMBL" id="KAG0593444.1"/>
    </source>
</evidence>
<keyword evidence="3" id="KW-1185">Reference proteome</keyword>
<dbReference type="EMBL" id="CM026421">
    <property type="protein sequence ID" value="KAG0593444.1"/>
    <property type="molecule type" value="Genomic_DNA"/>
</dbReference>
<feature type="chain" id="PRO_5035909812" evidence="1">
    <location>
        <begin position="18"/>
        <end position="63"/>
    </location>
</feature>
<feature type="signal peptide" evidence="1">
    <location>
        <begin position="1"/>
        <end position="17"/>
    </location>
</feature>
<reference evidence="2" key="1">
    <citation type="submission" date="2020-06" db="EMBL/GenBank/DDBJ databases">
        <title>WGS assembly of Ceratodon purpureus strain R40.</title>
        <authorList>
            <person name="Carey S.B."/>
            <person name="Jenkins J."/>
            <person name="Shu S."/>
            <person name="Lovell J.T."/>
            <person name="Sreedasyam A."/>
            <person name="Maumus F."/>
            <person name="Tiley G.P."/>
            <person name="Fernandez-Pozo N."/>
            <person name="Barry K."/>
            <person name="Chen C."/>
            <person name="Wang M."/>
            <person name="Lipzen A."/>
            <person name="Daum C."/>
            <person name="Saski C.A."/>
            <person name="Payton A.C."/>
            <person name="Mcbreen J.C."/>
            <person name="Conrad R.E."/>
            <person name="Kollar L.M."/>
            <person name="Olsson S."/>
            <person name="Huttunen S."/>
            <person name="Landis J.B."/>
            <person name="Wickett N.J."/>
            <person name="Johnson M.G."/>
            <person name="Rensing S.A."/>
            <person name="Grimwood J."/>
            <person name="Schmutz J."/>
            <person name="Mcdaniel S.F."/>
        </authorList>
    </citation>
    <scope>NUCLEOTIDE SEQUENCE</scope>
    <source>
        <strain evidence="2">R40</strain>
    </source>
</reference>
<proteinExistence type="predicted"/>